<dbReference type="PROSITE" id="PS00375">
    <property type="entry name" value="UDPGT"/>
    <property type="match status" value="1"/>
</dbReference>
<keyword evidence="2 3" id="KW-0808">Transferase</keyword>
<dbReference type="GO" id="GO:0080043">
    <property type="term" value="F:quercetin 3-O-glucosyltransferase activity"/>
    <property type="evidence" value="ECO:0007669"/>
    <property type="project" value="TreeGrafter"/>
</dbReference>
<evidence type="ECO:0000256" key="1">
    <source>
        <dbReference type="ARBA" id="ARBA00009995"/>
    </source>
</evidence>
<dbReference type="InterPro" id="IPR002213">
    <property type="entry name" value="UDP_glucos_trans"/>
</dbReference>
<protein>
    <recommendedName>
        <fullName evidence="4">Glycosyltransferase</fullName>
        <ecNumber evidence="4">2.4.1.-</ecNumber>
    </recommendedName>
</protein>
<evidence type="ECO:0000313" key="5">
    <source>
        <dbReference type="EMBL" id="PWA48419.1"/>
    </source>
</evidence>
<evidence type="ECO:0000313" key="6">
    <source>
        <dbReference type="Proteomes" id="UP000245207"/>
    </source>
</evidence>
<comment type="caution">
    <text evidence="5">The sequence shown here is derived from an EMBL/GenBank/DDBJ whole genome shotgun (WGS) entry which is preliminary data.</text>
</comment>
<dbReference type="InterPro" id="IPR035595">
    <property type="entry name" value="UDP_glycos_trans_CS"/>
</dbReference>
<proteinExistence type="inferred from homology"/>
<dbReference type="SUPFAM" id="SSF53756">
    <property type="entry name" value="UDP-Glycosyltransferase/glycogen phosphorylase"/>
    <property type="match status" value="1"/>
</dbReference>
<dbReference type="Gene3D" id="3.40.50.2000">
    <property type="entry name" value="Glycogen Phosphorylase B"/>
    <property type="match status" value="2"/>
</dbReference>
<comment type="similarity">
    <text evidence="1 3">Belongs to the UDP-glycosyltransferase family.</text>
</comment>
<dbReference type="GO" id="GO:0080044">
    <property type="term" value="F:quercetin 7-O-glucosyltransferase activity"/>
    <property type="evidence" value="ECO:0007669"/>
    <property type="project" value="TreeGrafter"/>
</dbReference>
<evidence type="ECO:0000256" key="3">
    <source>
        <dbReference type="RuleBase" id="RU003718"/>
    </source>
</evidence>
<sequence>MNQVVVIPYPTIGHTTHLLNLCNKLSSFSCQKNTVYTIVITEHCHTLIRSNPAPENIQLFTIPNGTSLHRPDTVAFYIAAQNALQNDQFVQLLDSVDDQLPVKYVIADVMMRSAFEVANKRKIPVAAFWSMSPPMFTFVYYADTLHHFVYKPGSKEIVDHIPVISPISLADLPWTHQIFHEVAPHLKSLSEIAQSLLLSTIYELEPDAIDVNIAKVTIPLYVIGPNIPDFHLQRNMPSDESSYVSWLDSKPQRSVLYVSLGIGLKQSGVNFLWAARGGKSSQLSGDCGSNGLVVDWCDQWRVLSHSSVRGFLSHCGWNSTKESLFLGVPMLTFPITGDQLLNKKLIFEDWENGWRLKNGSSIVKREAIAVVVRWFMDLESELMKKLMGNAKCLEGICRESVEEGGRANKEIDCFIRESDTNWDQIANS</sequence>
<reference evidence="5 6" key="1">
    <citation type="journal article" date="2018" name="Mol. Plant">
        <title>The genome of Artemisia annua provides insight into the evolution of Asteraceae family and artemisinin biosynthesis.</title>
        <authorList>
            <person name="Shen Q."/>
            <person name="Zhang L."/>
            <person name="Liao Z."/>
            <person name="Wang S."/>
            <person name="Yan T."/>
            <person name="Shi P."/>
            <person name="Liu M."/>
            <person name="Fu X."/>
            <person name="Pan Q."/>
            <person name="Wang Y."/>
            <person name="Lv Z."/>
            <person name="Lu X."/>
            <person name="Zhang F."/>
            <person name="Jiang W."/>
            <person name="Ma Y."/>
            <person name="Chen M."/>
            <person name="Hao X."/>
            <person name="Li L."/>
            <person name="Tang Y."/>
            <person name="Lv G."/>
            <person name="Zhou Y."/>
            <person name="Sun X."/>
            <person name="Brodelius P.E."/>
            <person name="Rose J.K.C."/>
            <person name="Tang K."/>
        </authorList>
    </citation>
    <scope>NUCLEOTIDE SEQUENCE [LARGE SCALE GENOMIC DNA]</scope>
    <source>
        <strain evidence="6">cv. Huhao1</strain>
        <tissue evidence="5">Leaf</tissue>
    </source>
</reference>
<dbReference type="CDD" id="cd03784">
    <property type="entry name" value="GT1_Gtf-like"/>
    <property type="match status" value="1"/>
</dbReference>
<dbReference type="PANTHER" id="PTHR11926:SF774">
    <property type="entry name" value="UDP-GLYCOSYLTRANSFERASE 85A1-RELATED"/>
    <property type="match status" value="1"/>
</dbReference>
<dbReference type="EMBL" id="PKPP01009369">
    <property type="protein sequence ID" value="PWA48419.1"/>
    <property type="molecule type" value="Genomic_DNA"/>
</dbReference>
<keyword evidence="3" id="KW-0328">Glycosyltransferase</keyword>
<organism evidence="5 6">
    <name type="scientific">Artemisia annua</name>
    <name type="common">Sweet wormwood</name>
    <dbReference type="NCBI Taxonomy" id="35608"/>
    <lineage>
        <taxon>Eukaryota</taxon>
        <taxon>Viridiplantae</taxon>
        <taxon>Streptophyta</taxon>
        <taxon>Embryophyta</taxon>
        <taxon>Tracheophyta</taxon>
        <taxon>Spermatophyta</taxon>
        <taxon>Magnoliopsida</taxon>
        <taxon>eudicotyledons</taxon>
        <taxon>Gunneridae</taxon>
        <taxon>Pentapetalae</taxon>
        <taxon>asterids</taxon>
        <taxon>campanulids</taxon>
        <taxon>Asterales</taxon>
        <taxon>Asteraceae</taxon>
        <taxon>Asteroideae</taxon>
        <taxon>Anthemideae</taxon>
        <taxon>Artemisiinae</taxon>
        <taxon>Artemisia</taxon>
    </lineage>
</organism>
<name>A0A2U1LHE2_ARTAN</name>
<dbReference type="OrthoDB" id="5835829at2759"/>
<dbReference type="EC" id="2.4.1.-" evidence="4"/>
<dbReference type="Pfam" id="PF00201">
    <property type="entry name" value="UDPGT"/>
    <property type="match status" value="1"/>
</dbReference>
<evidence type="ECO:0000256" key="4">
    <source>
        <dbReference type="RuleBase" id="RU362057"/>
    </source>
</evidence>
<evidence type="ECO:0000256" key="2">
    <source>
        <dbReference type="ARBA" id="ARBA00022679"/>
    </source>
</evidence>
<dbReference type="Proteomes" id="UP000245207">
    <property type="component" value="Unassembled WGS sequence"/>
</dbReference>
<dbReference type="PANTHER" id="PTHR11926">
    <property type="entry name" value="GLUCOSYL/GLUCURONOSYL TRANSFERASES"/>
    <property type="match status" value="1"/>
</dbReference>
<accession>A0A2U1LHE2</accession>
<keyword evidence="6" id="KW-1185">Reference proteome</keyword>
<dbReference type="AlphaFoldDB" id="A0A2U1LHE2"/>
<gene>
    <name evidence="5" type="ORF">CTI12_AA490810</name>
</gene>